<evidence type="ECO:0000313" key="2">
    <source>
        <dbReference type="Proteomes" id="UP000012081"/>
    </source>
</evidence>
<sequence>MEIIRKNPENVAPPIGSYSHLTIVPREADILVLSGQVGTDRDGNLPEGVEEQLRNALNNVTSILSSEGVTSEGILKINIWLTEMINRDQFTAIWKEFHGGNPPSTTMAYVSALAQPKLKVEVEAWAARC</sequence>
<dbReference type="PANTHER" id="PTHR43857:SF1">
    <property type="entry name" value="YJGH FAMILY PROTEIN"/>
    <property type="match status" value="1"/>
</dbReference>
<protein>
    <recommendedName>
        <fullName evidence="3">Enamine deaminase RidA</fullName>
    </recommendedName>
</protein>
<dbReference type="CDD" id="cd00448">
    <property type="entry name" value="YjgF_YER057c_UK114_family"/>
    <property type="match status" value="1"/>
</dbReference>
<accession>M8DFD9</accession>
<keyword evidence="2" id="KW-1185">Reference proteome</keyword>
<dbReference type="AlphaFoldDB" id="M8DFD9"/>
<evidence type="ECO:0008006" key="3">
    <source>
        <dbReference type="Google" id="ProtNLM"/>
    </source>
</evidence>
<evidence type="ECO:0000313" key="1">
    <source>
        <dbReference type="EMBL" id="EMT52183.1"/>
    </source>
</evidence>
<dbReference type="InterPro" id="IPR035959">
    <property type="entry name" value="RutC-like_sf"/>
</dbReference>
<reference evidence="1 2" key="1">
    <citation type="submission" date="2013-03" db="EMBL/GenBank/DDBJ databases">
        <title>Assembly of a new bacterial strain Brevibacillus borstelensis AK1.</title>
        <authorList>
            <person name="Rajan I."/>
            <person name="PoliReddy D."/>
            <person name="Sugumar T."/>
            <person name="Rathinam K."/>
            <person name="Alqarawi S."/>
            <person name="Khalil A.B."/>
            <person name="Sivakumar N."/>
        </authorList>
    </citation>
    <scope>NUCLEOTIDE SEQUENCE [LARGE SCALE GENOMIC DNA]</scope>
    <source>
        <strain evidence="1 2">AK1</strain>
    </source>
</reference>
<dbReference type="Proteomes" id="UP000012081">
    <property type="component" value="Unassembled WGS sequence"/>
</dbReference>
<dbReference type="Gene3D" id="3.30.1330.40">
    <property type="entry name" value="RutC-like"/>
    <property type="match status" value="1"/>
</dbReference>
<dbReference type="Pfam" id="PF01042">
    <property type="entry name" value="Ribonuc_L-PSP"/>
    <property type="match status" value="1"/>
</dbReference>
<gene>
    <name evidence="1" type="ORF">I532_11039</name>
</gene>
<organism evidence="1 2">
    <name type="scientific">Brevibacillus borstelensis AK1</name>
    <dbReference type="NCBI Taxonomy" id="1300222"/>
    <lineage>
        <taxon>Bacteria</taxon>
        <taxon>Bacillati</taxon>
        <taxon>Bacillota</taxon>
        <taxon>Bacilli</taxon>
        <taxon>Bacillales</taxon>
        <taxon>Paenibacillaceae</taxon>
        <taxon>Brevibacillus</taxon>
    </lineage>
</organism>
<dbReference type="EMBL" id="APBN01000004">
    <property type="protein sequence ID" value="EMT52183.1"/>
    <property type="molecule type" value="Genomic_DNA"/>
</dbReference>
<dbReference type="STRING" id="1300222.I532_11039"/>
<dbReference type="SUPFAM" id="SSF55298">
    <property type="entry name" value="YjgF-like"/>
    <property type="match status" value="1"/>
</dbReference>
<dbReference type="InterPro" id="IPR006175">
    <property type="entry name" value="YjgF/YER057c/UK114"/>
</dbReference>
<dbReference type="GeneID" id="89497756"/>
<comment type="caution">
    <text evidence="1">The sequence shown here is derived from an EMBL/GenBank/DDBJ whole genome shotgun (WGS) entry which is preliminary data.</text>
</comment>
<proteinExistence type="predicted"/>
<dbReference type="OrthoDB" id="9795206at2"/>
<name>M8DFD9_9BACL</name>
<dbReference type="RefSeq" id="WP_003388238.1">
    <property type="nucleotide sequence ID" value="NZ_APBN01000004.1"/>
</dbReference>
<dbReference type="PANTHER" id="PTHR43857">
    <property type="entry name" value="BLR7761 PROTEIN"/>
    <property type="match status" value="1"/>
</dbReference>